<name>A0A162R8R1_9CLOT</name>
<organism evidence="1 2">
    <name type="scientific">Clostridium magnum DSM 2767</name>
    <dbReference type="NCBI Taxonomy" id="1121326"/>
    <lineage>
        <taxon>Bacteria</taxon>
        <taxon>Bacillati</taxon>
        <taxon>Bacillota</taxon>
        <taxon>Clostridia</taxon>
        <taxon>Eubacteriales</taxon>
        <taxon>Clostridiaceae</taxon>
        <taxon>Clostridium</taxon>
    </lineage>
</organism>
<dbReference type="PATRIC" id="fig|1121326.3.peg.5134"/>
<comment type="caution">
    <text evidence="1">The sequence shown here is derived from an EMBL/GenBank/DDBJ whole genome shotgun (WGS) entry which is preliminary data.</text>
</comment>
<keyword evidence="2" id="KW-1185">Reference proteome</keyword>
<reference evidence="1 2" key="1">
    <citation type="submission" date="2016-04" db="EMBL/GenBank/DDBJ databases">
        <title>Genome sequence of Clostridium magnum DSM 2767.</title>
        <authorList>
            <person name="Poehlein A."/>
            <person name="Uhlig R."/>
            <person name="Fischer R."/>
            <person name="Bahl H."/>
            <person name="Daniel R."/>
        </authorList>
    </citation>
    <scope>NUCLEOTIDE SEQUENCE [LARGE SCALE GENOMIC DNA]</scope>
    <source>
        <strain evidence="1 2">DSM 2767</strain>
    </source>
</reference>
<proteinExistence type="predicted"/>
<dbReference type="STRING" id="1121326.CLMAG_50790"/>
<evidence type="ECO:0000313" key="2">
    <source>
        <dbReference type="Proteomes" id="UP000076603"/>
    </source>
</evidence>
<dbReference type="RefSeq" id="WP_066628693.1">
    <property type="nucleotide sequence ID" value="NZ_FQXL01000007.1"/>
</dbReference>
<dbReference type="OrthoDB" id="9804747at2"/>
<dbReference type="AlphaFoldDB" id="A0A162R8R1"/>
<protein>
    <submittedName>
        <fullName evidence="1">Uncharacterized protein</fullName>
    </submittedName>
</protein>
<evidence type="ECO:0000313" key="1">
    <source>
        <dbReference type="EMBL" id="KZL89579.1"/>
    </source>
</evidence>
<accession>A0A162R8R1</accession>
<sequence length="164" mass="19500">MEEAGIFIQYIYLYVDNKFTENHEKNAEEIGGIFDEFSRNIEDLFNCMVNGARWDLEELRDFTRRIQSELKNTNAIIKNIVLYGSGNDVIYKDSLGKLYYRFCKIFIDNIINYYMGEKVLLNTNKECKIIQINVNYLCRLLLFDGLEFIDLKLERDLYVKKLIV</sequence>
<gene>
    <name evidence="1" type="ORF">CLMAG_50790</name>
</gene>
<dbReference type="Proteomes" id="UP000076603">
    <property type="component" value="Unassembled WGS sequence"/>
</dbReference>
<dbReference type="EMBL" id="LWAE01000008">
    <property type="protein sequence ID" value="KZL89579.1"/>
    <property type="molecule type" value="Genomic_DNA"/>
</dbReference>